<protein>
    <submittedName>
        <fullName evidence="1">Uncharacterized protein</fullName>
    </submittedName>
</protein>
<keyword evidence="2" id="KW-1185">Reference proteome</keyword>
<reference evidence="1 2" key="1">
    <citation type="submission" date="2023-06" db="EMBL/GenBank/DDBJ databases">
        <title>Pelomonas sp. PFR6 16S ribosomal RNA gene Genome sequencing and assembly.</title>
        <authorList>
            <person name="Woo H."/>
        </authorList>
    </citation>
    <scope>NUCLEOTIDE SEQUENCE [LARGE SCALE GENOMIC DNA]</scope>
    <source>
        <strain evidence="1 2">PFR6</strain>
    </source>
</reference>
<accession>A0ABT8DL81</accession>
<gene>
    <name evidence="1" type="ORF">QWJ38_01100</name>
</gene>
<name>A0ABT8DL81_9BURK</name>
<comment type="caution">
    <text evidence="1">The sequence shown here is derived from an EMBL/GenBank/DDBJ whole genome shotgun (WGS) entry which is preliminary data.</text>
</comment>
<dbReference type="RefSeq" id="WP_290357190.1">
    <property type="nucleotide sequence ID" value="NZ_JAUHHC010000001.1"/>
</dbReference>
<evidence type="ECO:0000313" key="2">
    <source>
        <dbReference type="Proteomes" id="UP001228044"/>
    </source>
</evidence>
<organism evidence="1 2">
    <name type="scientific">Roseateles violae</name>
    <dbReference type="NCBI Taxonomy" id="3058042"/>
    <lineage>
        <taxon>Bacteria</taxon>
        <taxon>Pseudomonadati</taxon>
        <taxon>Pseudomonadota</taxon>
        <taxon>Betaproteobacteria</taxon>
        <taxon>Burkholderiales</taxon>
        <taxon>Sphaerotilaceae</taxon>
        <taxon>Roseateles</taxon>
    </lineage>
</organism>
<evidence type="ECO:0000313" key="1">
    <source>
        <dbReference type="EMBL" id="MDN3918862.1"/>
    </source>
</evidence>
<dbReference type="EMBL" id="JAUHHC010000001">
    <property type="protein sequence ID" value="MDN3918862.1"/>
    <property type="molecule type" value="Genomic_DNA"/>
</dbReference>
<dbReference type="Proteomes" id="UP001228044">
    <property type="component" value="Unassembled WGS sequence"/>
</dbReference>
<sequence length="129" mass="14028">MSLKDFASKVATQAASAGELAGDQLNTWMNDYKKATATLQTLGFEVGRFTIGMGVLPEIHTTLAGKVAAIEKERVEQLMQQHQDHSSTVTLRKGLLLAKRVSDHLDGRLESVTLHIKLGIPPGVNVELH</sequence>
<proteinExistence type="predicted"/>